<dbReference type="InterPro" id="IPR001590">
    <property type="entry name" value="Peptidase_M12B"/>
</dbReference>
<dbReference type="EMBL" id="JAPDMZ010000046">
    <property type="protein sequence ID" value="KAK0553726.1"/>
    <property type="molecule type" value="Genomic_DNA"/>
</dbReference>
<feature type="chain" id="PRO_5042841913" description="Disintegrin and metalloproteinase domain-containing protein B" evidence="7">
    <location>
        <begin position="34"/>
        <end position="920"/>
    </location>
</feature>
<feature type="active site" evidence="4">
    <location>
        <position position="543"/>
    </location>
</feature>
<dbReference type="PROSITE" id="PS50215">
    <property type="entry name" value="ADAM_MEPRO"/>
    <property type="match status" value="1"/>
</dbReference>
<feature type="binding site" evidence="4">
    <location>
        <position position="552"/>
    </location>
    <ligand>
        <name>Zn(2+)</name>
        <dbReference type="ChEBI" id="CHEBI:29105"/>
        <note>catalytic</note>
    </ligand>
</feature>
<dbReference type="Pfam" id="PF01562">
    <property type="entry name" value="Pep_M12B_propep"/>
    <property type="match status" value="1"/>
</dbReference>
<evidence type="ECO:0000313" key="10">
    <source>
        <dbReference type="EMBL" id="KAK0553726.1"/>
    </source>
</evidence>
<evidence type="ECO:0000256" key="4">
    <source>
        <dbReference type="PROSITE-ProRule" id="PRU00276"/>
    </source>
</evidence>
<feature type="region of interest" description="Disordered" evidence="5">
    <location>
        <begin position="334"/>
        <end position="371"/>
    </location>
</feature>
<feature type="binding site" evidence="4">
    <location>
        <position position="542"/>
    </location>
    <ligand>
        <name>Zn(2+)</name>
        <dbReference type="ChEBI" id="CHEBI:29105"/>
        <note>catalytic</note>
    </ligand>
</feature>
<dbReference type="SUPFAM" id="SSF57552">
    <property type="entry name" value="Blood coagulation inhibitor (disintegrin)"/>
    <property type="match status" value="1"/>
</dbReference>
<dbReference type="FunFam" id="4.10.70.10:FF:000003">
    <property type="entry name" value="Disintegrin and metalloproteinase domain-containing protein 17"/>
    <property type="match status" value="1"/>
</dbReference>
<evidence type="ECO:0000256" key="7">
    <source>
        <dbReference type="SAM" id="SignalP"/>
    </source>
</evidence>
<gene>
    <name evidence="10" type="ORF">OC846_002384</name>
</gene>
<protein>
    <recommendedName>
        <fullName evidence="3">Disintegrin and metalloproteinase domain-containing protein B</fullName>
    </recommendedName>
</protein>
<name>A0AAN6JUZ4_9BASI</name>
<keyword evidence="7" id="KW-0732">Signal</keyword>
<feature type="compositionally biased region" description="Polar residues" evidence="5">
    <location>
        <begin position="361"/>
        <end position="371"/>
    </location>
</feature>
<keyword evidence="6" id="KW-0812">Transmembrane</keyword>
<feature type="signal peptide" evidence="7">
    <location>
        <begin position="1"/>
        <end position="33"/>
    </location>
</feature>
<keyword evidence="1" id="KW-1015">Disulfide bond</keyword>
<comment type="function">
    <text evidence="2">Probable zinc protease.</text>
</comment>
<keyword evidence="4" id="KW-0479">Metal-binding</keyword>
<proteinExistence type="predicted"/>
<dbReference type="PANTHER" id="PTHR11905:SF159">
    <property type="entry name" value="ADAM METALLOPROTEASE"/>
    <property type="match status" value="1"/>
</dbReference>
<evidence type="ECO:0000259" key="9">
    <source>
        <dbReference type="PROSITE" id="PS50215"/>
    </source>
</evidence>
<keyword evidence="6" id="KW-0472">Membrane</keyword>
<keyword evidence="4" id="KW-0862">Zinc</keyword>
<accession>A0AAN6JUZ4</accession>
<dbReference type="PROSITE" id="PS50214">
    <property type="entry name" value="DISINTEGRIN_2"/>
    <property type="match status" value="1"/>
</dbReference>
<feature type="transmembrane region" description="Helical" evidence="6">
    <location>
        <begin position="820"/>
        <end position="840"/>
    </location>
</feature>
<dbReference type="PANTHER" id="PTHR11905">
    <property type="entry name" value="ADAM A DISINTEGRIN AND METALLOPROTEASE DOMAIN"/>
    <property type="match status" value="1"/>
</dbReference>
<dbReference type="Proteomes" id="UP001176517">
    <property type="component" value="Unassembled WGS sequence"/>
</dbReference>
<feature type="domain" description="Disintegrin" evidence="8">
    <location>
        <begin position="635"/>
        <end position="721"/>
    </location>
</feature>
<dbReference type="Gene3D" id="3.40.390.10">
    <property type="entry name" value="Collagenase (Catalytic Domain)"/>
    <property type="match status" value="1"/>
</dbReference>
<feature type="compositionally biased region" description="Pro residues" evidence="5">
    <location>
        <begin position="907"/>
        <end position="920"/>
    </location>
</feature>
<dbReference type="InterPro" id="IPR002870">
    <property type="entry name" value="Peptidase_M12B_N"/>
</dbReference>
<feature type="domain" description="Peptidase M12B" evidence="9">
    <location>
        <begin position="392"/>
        <end position="627"/>
    </location>
</feature>
<sequence length="920" mass="98084">MRPPTPLSSSTGATKWLLLALIACVYLCQSAVAHSSRPRPFRRIGHVSDIKFDLISRQGTGRSLRRSLNSTQPEEFLPRRLARAETIQPSDSLRLSFRAFEQTFNVHLEPNEGLVHPDGITVRDGTGSSRKIQQSDVRAYHGVVVRSSHSGKRAAREAAGIKRQLFSTRSSPALDEEEGVMGRAAIVIHEDGLASRSGTPLFEGTFDWNGNIHHISTTTTYQAVRSELDPPLSKFRRGLDEESIVIHRMSDMLDHEEEKQLLARRGLEQITNADAGCTADKHDFNFNNRLFLTDSNNDENSRSPLSFFVSKSRSAAGLFNRDLFGDLLPSLDSSRRSPAVEGEPLEARASPSRFSYEAPTRRQSGNDIAGNGANTSYIGDIGSTVGCPTSARVVYLGVAADCSYSGRLNGDENAVRRRILTNMNTVSSIYRSTFNVSLGVVALEVRNSSCPSNPSGTEEWNAACSNSFSLDERLSAFSRWRGTQDGSTGLWHLLTACATGTEVGVAWLGTVCMTSVSTGGGESVSGTGVTGSTTIESQIMAHEIGHNFGAVHDCTTSCSLTGSSARQGAQYGGATCCPLSSSTCNAGGGYIMNPSSSGSATVFSPCSIGNVCSLLGRGLNTSCVATPGQRATLSTQQCGNGILEPGEECDAGPNGSRCCTSSCRFTSGAVCDPTSSACCSSSCNFASNSTVCRPAVDSRCDVAETCSGTSAECPADVTKPDGTNCASGLQCAAGVCTSRDQQCQQAGASLGLTRACSTSFDTGCSVACRDPSNAASCLVLQQTFVDGTPCRWGGRCQDGECKTGNWQDVFKGWFRDNLRISIPVTIVVGLIILFLLWSILRCMINACTGRARTRTAPSTAWKRRRGQSRTSNRPSSSWVDPSPWNGPNQPNGPVYSSVPQRPDMAYAPPPGPPPPPPPRH</sequence>
<evidence type="ECO:0000256" key="5">
    <source>
        <dbReference type="SAM" id="MobiDB-lite"/>
    </source>
</evidence>
<dbReference type="Pfam" id="PF13688">
    <property type="entry name" value="Reprolysin_5"/>
    <property type="match status" value="1"/>
</dbReference>
<dbReference type="InterPro" id="IPR001762">
    <property type="entry name" value="Disintegrin_dom"/>
</dbReference>
<evidence type="ECO:0000313" key="11">
    <source>
        <dbReference type="Proteomes" id="UP001176517"/>
    </source>
</evidence>
<comment type="caution">
    <text evidence="10">The sequence shown here is derived from an EMBL/GenBank/DDBJ whole genome shotgun (WGS) entry which is preliminary data.</text>
</comment>
<dbReference type="GO" id="GO:0004222">
    <property type="term" value="F:metalloendopeptidase activity"/>
    <property type="evidence" value="ECO:0007669"/>
    <property type="project" value="InterPro"/>
</dbReference>
<evidence type="ECO:0000256" key="1">
    <source>
        <dbReference type="ARBA" id="ARBA00023157"/>
    </source>
</evidence>
<dbReference type="InterPro" id="IPR024079">
    <property type="entry name" value="MetalloPept_cat_dom_sf"/>
</dbReference>
<feature type="region of interest" description="Disordered" evidence="5">
    <location>
        <begin position="855"/>
        <end position="920"/>
    </location>
</feature>
<dbReference type="Gene3D" id="4.10.70.10">
    <property type="entry name" value="Disintegrin domain"/>
    <property type="match status" value="1"/>
</dbReference>
<dbReference type="GO" id="GO:0006508">
    <property type="term" value="P:proteolysis"/>
    <property type="evidence" value="ECO:0007669"/>
    <property type="project" value="InterPro"/>
</dbReference>
<dbReference type="SMART" id="SM00050">
    <property type="entry name" value="DISIN"/>
    <property type="match status" value="1"/>
</dbReference>
<evidence type="ECO:0000259" key="8">
    <source>
        <dbReference type="PROSITE" id="PS50214"/>
    </source>
</evidence>
<evidence type="ECO:0000256" key="3">
    <source>
        <dbReference type="ARBA" id="ARBA00074021"/>
    </source>
</evidence>
<dbReference type="GO" id="GO:0046872">
    <property type="term" value="F:metal ion binding"/>
    <property type="evidence" value="ECO:0007669"/>
    <property type="project" value="UniProtKB-KW"/>
</dbReference>
<evidence type="ECO:0000256" key="6">
    <source>
        <dbReference type="SAM" id="Phobius"/>
    </source>
</evidence>
<keyword evidence="6" id="KW-1133">Transmembrane helix</keyword>
<reference evidence="10" key="1">
    <citation type="journal article" date="2023" name="PhytoFront">
        <title>Draft Genome Resources of Seven Strains of Tilletia horrida, Causal Agent of Kernel Smut of Rice.</title>
        <authorList>
            <person name="Khanal S."/>
            <person name="Antony Babu S."/>
            <person name="Zhou X.G."/>
        </authorList>
    </citation>
    <scope>NUCLEOTIDE SEQUENCE</scope>
    <source>
        <strain evidence="10">TX6</strain>
    </source>
</reference>
<feature type="compositionally biased region" description="Polar residues" evidence="5">
    <location>
        <begin position="868"/>
        <end position="891"/>
    </location>
</feature>
<dbReference type="AlphaFoldDB" id="A0AAN6JUZ4"/>
<dbReference type="Pfam" id="PF00200">
    <property type="entry name" value="Disintegrin"/>
    <property type="match status" value="1"/>
</dbReference>
<dbReference type="SUPFAM" id="SSF55486">
    <property type="entry name" value="Metalloproteases ('zincins'), catalytic domain"/>
    <property type="match status" value="1"/>
</dbReference>
<feature type="binding site" evidence="4">
    <location>
        <position position="546"/>
    </location>
    <ligand>
        <name>Zn(2+)</name>
        <dbReference type="ChEBI" id="CHEBI:29105"/>
        <note>catalytic</note>
    </ligand>
</feature>
<comment type="caution">
    <text evidence="4">Lacks conserved residue(s) required for the propagation of feature annotation.</text>
</comment>
<organism evidence="10 11">
    <name type="scientific">Tilletia horrida</name>
    <dbReference type="NCBI Taxonomy" id="155126"/>
    <lineage>
        <taxon>Eukaryota</taxon>
        <taxon>Fungi</taxon>
        <taxon>Dikarya</taxon>
        <taxon>Basidiomycota</taxon>
        <taxon>Ustilaginomycotina</taxon>
        <taxon>Exobasidiomycetes</taxon>
        <taxon>Tilletiales</taxon>
        <taxon>Tilletiaceae</taxon>
        <taxon>Tilletia</taxon>
    </lineage>
</organism>
<evidence type="ECO:0000256" key="2">
    <source>
        <dbReference type="ARBA" id="ARBA00056552"/>
    </source>
</evidence>
<keyword evidence="11" id="KW-1185">Reference proteome</keyword>
<dbReference type="InterPro" id="IPR036436">
    <property type="entry name" value="Disintegrin_dom_sf"/>
</dbReference>